<dbReference type="SUPFAM" id="SSF50998">
    <property type="entry name" value="Quinoprotein alcohol dehydrogenase-like"/>
    <property type="match status" value="1"/>
</dbReference>
<feature type="signal peptide" evidence="2">
    <location>
        <begin position="1"/>
        <end position="21"/>
    </location>
</feature>
<dbReference type="InterPro" id="IPR000700">
    <property type="entry name" value="PAS-assoc_C"/>
</dbReference>
<dbReference type="GO" id="GO:0003824">
    <property type="term" value="F:catalytic activity"/>
    <property type="evidence" value="ECO:0007669"/>
    <property type="project" value="UniProtKB-ARBA"/>
</dbReference>
<dbReference type="EMBL" id="CP133548">
    <property type="protein sequence ID" value="WMS88859.1"/>
    <property type="molecule type" value="Genomic_DNA"/>
</dbReference>
<dbReference type="PROSITE" id="PS50887">
    <property type="entry name" value="GGDEF"/>
    <property type="match status" value="1"/>
</dbReference>
<dbReference type="NCBIfam" id="TIGR00229">
    <property type="entry name" value="sensory_box"/>
    <property type="match status" value="1"/>
</dbReference>
<proteinExistence type="predicted"/>
<dbReference type="InterPro" id="IPR001633">
    <property type="entry name" value="EAL_dom"/>
</dbReference>
<dbReference type="FunFam" id="3.30.70.270:FF:000001">
    <property type="entry name" value="Diguanylate cyclase domain protein"/>
    <property type="match status" value="1"/>
</dbReference>
<dbReference type="Pfam" id="PF00990">
    <property type="entry name" value="GGDEF"/>
    <property type="match status" value="1"/>
</dbReference>
<evidence type="ECO:0000313" key="7">
    <source>
        <dbReference type="EMBL" id="WMS88859.1"/>
    </source>
</evidence>
<dbReference type="InterPro" id="IPR011110">
    <property type="entry name" value="Reg_prop"/>
</dbReference>
<evidence type="ECO:0000259" key="4">
    <source>
        <dbReference type="PROSITE" id="PS50113"/>
    </source>
</evidence>
<dbReference type="Gene3D" id="3.30.450.20">
    <property type="entry name" value="PAS domain"/>
    <property type="match status" value="2"/>
</dbReference>
<dbReference type="Pfam" id="PF13426">
    <property type="entry name" value="PAS_9"/>
    <property type="match status" value="1"/>
</dbReference>
<dbReference type="PANTHER" id="PTHR44757">
    <property type="entry name" value="DIGUANYLATE CYCLASE DGCP"/>
    <property type="match status" value="1"/>
</dbReference>
<dbReference type="SUPFAM" id="SSF55785">
    <property type="entry name" value="PYP-like sensor domain (PAS domain)"/>
    <property type="match status" value="2"/>
</dbReference>
<dbReference type="InterPro" id="IPR013655">
    <property type="entry name" value="PAS_fold_3"/>
</dbReference>
<dbReference type="KEGG" id="plei:Q9312_08050"/>
<dbReference type="Gene3D" id="3.20.20.450">
    <property type="entry name" value="EAL domain"/>
    <property type="match status" value="1"/>
</dbReference>
<dbReference type="InterPro" id="IPR011047">
    <property type="entry name" value="Quinoprotein_ADH-like_sf"/>
</dbReference>
<dbReference type="SUPFAM" id="SSF55073">
    <property type="entry name" value="Nucleotide cyclase"/>
    <property type="match status" value="1"/>
</dbReference>
<dbReference type="PROSITE" id="PS50112">
    <property type="entry name" value="PAS"/>
    <property type="match status" value="1"/>
</dbReference>
<dbReference type="SMART" id="SM00267">
    <property type="entry name" value="GGDEF"/>
    <property type="match status" value="1"/>
</dbReference>
<dbReference type="Gene3D" id="3.30.70.270">
    <property type="match status" value="1"/>
</dbReference>
<keyword evidence="2" id="KW-0732">Signal</keyword>
<dbReference type="RefSeq" id="WP_309204079.1">
    <property type="nucleotide sequence ID" value="NZ_CP133548.1"/>
</dbReference>
<dbReference type="SUPFAM" id="SSF63829">
    <property type="entry name" value="Calcium-dependent phosphotriesterase"/>
    <property type="match status" value="1"/>
</dbReference>
<dbReference type="InterPro" id="IPR052155">
    <property type="entry name" value="Biofilm_reg_signaling"/>
</dbReference>
<dbReference type="Pfam" id="PF07494">
    <property type="entry name" value="Reg_prop"/>
    <property type="match status" value="1"/>
</dbReference>
<dbReference type="InterPro" id="IPR013783">
    <property type="entry name" value="Ig-like_fold"/>
</dbReference>
<dbReference type="SUPFAM" id="SSF141868">
    <property type="entry name" value="EAL domain-like"/>
    <property type="match status" value="1"/>
</dbReference>
<dbReference type="InterPro" id="IPR035919">
    <property type="entry name" value="EAL_sf"/>
</dbReference>
<keyword evidence="8" id="KW-1185">Reference proteome</keyword>
<organism evidence="7 8">
    <name type="scientific">Pleionea litopenaei</name>
    <dbReference type="NCBI Taxonomy" id="3070815"/>
    <lineage>
        <taxon>Bacteria</taxon>
        <taxon>Pseudomonadati</taxon>
        <taxon>Pseudomonadota</taxon>
        <taxon>Gammaproteobacteria</taxon>
        <taxon>Oceanospirillales</taxon>
        <taxon>Pleioneaceae</taxon>
        <taxon>Pleionea</taxon>
    </lineage>
</organism>
<evidence type="ECO:0000256" key="1">
    <source>
        <dbReference type="ARBA" id="ARBA00001946"/>
    </source>
</evidence>
<dbReference type="PANTHER" id="PTHR44757:SF2">
    <property type="entry name" value="BIOFILM ARCHITECTURE MAINTENANCE PROTEIN MBAA"/>
    <property type="match status" value="1"/>
</dbReference>
<dbReference type="Pfam" id="PF00563">
    <property type="entry name" value="EAL"/>
    <property type="match status" value="1"/>
</dbReference>
<dbReference type="NCBIfam" id="TIGR00254">
    <property type="entry name" value="GGDEF"/>
    <property type="match status" value="1"/>
</dbReference>
<dbReference type="CDD" id="cd00130">
    <property type="entry name" value="PAS"/>
    <property type="match status" value="1"/>
</dbReference>
<evidence type="ECO:0000259" key="3">
    <source>
        <dbReference type="PROSITE" id="PS50112"/>
    </source>
</evidence>
<reference evidence="7 8" key="1">
    <citation type="submission" date="2023-08" db="EMBL/GenBank/DDBJ databases">
        <title>Pleionea litopenaei sp. nov., isolated from stomach of juvenile Litopenaeus vannamei.</title>
        <authorList>
            <person name="Rho A.M."/>
            <person name="Hwang C.Y."/>
        </authorList>
    </citation>
    <scope>NUCLEOTIDE SEQUENCE [LARGE SCALE GENOMIC DNA]</scope>
    <source>
        <strain evidence="7 8">HL-JVS1</strain>
    </source>
</reference>
<dbReference type="InterPro" id="IPR029787">
    <property type="entry name" value="Nucleotide_cyclase"/>
</dbReference>
<dbReference type="Gene3D" id="2.130.10.10">
    <property type="entry name" value="YVTN repeat-like/Quinoprotein amine dehydrogenase"/>
    <property type="match status" value="3"/>
</dbReference>
<dbReference type="InterPro" id="IPR035965">
    <property type="entry name" value="PAS-like_dom_sf"/>
</dbReference>
<dbReference type="SMART" id="SM00091">
    <property type="entry name" value="PAS"/>
    <property type="match status" value="1"/>
</dbReference>
<evidence type="ECO:0000313" key="8">
    <source>
        <dbReference type="Proteomes" id="UP001239782"/>
    </source>
</evidence>
<dbReference type="Gene3D" id="2.60.40.10">
    <property type="entry name" value="Immunoglobulins"/>
    <property type="match status" value="1"/>
</dbReference>
<dbReference type="SMART" id="SM00052">
    <property type="entry name" value="EAL"/>
    <property type="match status" value="1"/>
</dbReference>
<dbReference type="PROSITE" id="PS50113">
    <property type="entry name" value="PAC"/>
    <property type="match status" value="1"/>
</dbReference>
<feature type="domain" description="PAS" evidence="3">
    <location>
        <begin position="944"/>
        <end position="998"/>
    </location>
</feature>
<dbReference type="InterPro" id="IPR015943">
    <property type="entry name" value="WD40/YVTN_repeat-like_dom_sf"/>
</dbReference>
<protein>
    <submittedName>
        <fullName evidence="7">EAL domain-containing protein</fullName>
    </submittedName>
</protein>
<sequence>MKYLIIITFFFAALFLSSATAQSQSVDLKHYSTRDGLSQSVVWEIERDSLGYLWLGTEEGVNRYDAYRLEAISGPDGVLNARYIGLLHNDREGMLWLSAAPNFNYRYDPRNDSYHRIELPARTAENNQQNELEMAYEADSGDLWLANFEEVFRFDYGKQQLESIIRRNDVWPDAFQDKVFRAIYKFKNYLLIASTHGLFAIDLRDKAIIKIKHQPVAEINQEQANVKGIFRLPDGAIYVATVEGLTKIDSNKLYSALQTGKDPAFTFVEKELNIWDMEQLNGDTWVATDDGLYQLVNNQLQFTFRFSDLPFNFFDNDIIKLKSDNEGNLWLGSREDGFFKWHPNNAIKDIISNVRGEKKELPSNIASVITRQNDQLLIGTSHGLASYDLNTGQTQSYFANDDEKAPVTNESVYQIIKMEKYVWVHRRDGVKLLDPNTLEESTVPLPETTVETLKKPTYGSQKLSDHEVFMLQNKSAFVFNEQTNKVTEIESLKLPEDQETYFTVLGSNHPDDAQLYLTQFNRVDVYDKQTGTVKNLHKIDHPNPKLAAAINVFRTGGQIWLNYYGHGIYVIDESTGEEIKFLDNKSLNSGSFLDIFEDSNDNLWITSNDGLLRMNRSNFSVEKFNRQDGLPSNEFIGGTATLIDGNTAVLGTNKGVIVLDLSKLVKRRASPIEVQLTGLKLLSAPDANLVDSEHLRLEHDDFGLKVEFSALIFHKTNQVRYRYWIDGDSKTSPATTYTSEILFPKFNPGKSTLNIAAIDYKTGEESKPLSIQIRSYPAPWLSVPAYIAYVIIVVGFLSIIIYQRHKRQAALLNAHQAITRSEKRLQLALTGSDSGLWDWRAENNLVYEPRLDFAIDNKEQLIGFTQRLAFIHHDDQSLYASKWQDFLLQSDKGFEHVYRIKNEFNEWRWFRDLARVSEVDEFDNPKRVTGTYTDITTRKDTQDKMQLFFEAFENTRDIIIILDKDFLVNSVNQSFSKISGYDPSTVIGNPLECLTQEDINIPLTIAIKDKLAIKDQCETEGMLLRKFQQPLAVLINATQFTNEDSERYYVVTVTDISEQKLAQEKLKKLANYDTLTNLPNRALLMDRITHAIDHSHRRKQKMALFFIDLDRFKQINDTLGHDAGDALLVSVAEILKSSVREDDTVARLGGDEFVIMLEDVFSIEIATRIANLIIKNMASPFVLKEQEVSTSPSIGISIYPEDGSTAEQLIKAADMAMYHAKNLGRNNFQFFRSSMNLEAQNRMSMETLLRNAIKRKEFSLVYQPQVDIATAKIKGFEALARWRQPNGDLISPLDFIPVAEEVGLIIPLTEQLIEMALEQLKAWNDQNYNVGVAINLSARHLQQYDIVRFMKERLANYDLEQGQVEFELTESMLMTDIDVSLPLVKSLKRMNIELALDDFGTGYSSLKYLHQFPIHKLKIDRSFVSLIGEQSEAEAIIETIIALARSLNKRSVIEGVETREQLEFVRKLGADYIQGYYFSKPVSGEETFDLLASDWSDKL</sequence>
<dbReference type="InterPro" id="IPR000014">
    <property type="entry name" value="PAS"/>
</dbReference>
<feature type="domain" description="GGDEF" evidence="6">
    <location>
        <begin position="1100"/>
        <end position="1233"/>
    </location>
</feature>
<feature type="chain" id="PRO_5041411953" evidence="2">
    <location>
        <begin position="22"/>
        <end position="1499"/>
    </location>
</feature>
<dbReference type="Pfam" id="PF08447">
    <property type="entry name" value="PAS_3"/>
    <property type="match status" value="1"/>
</dbReference>
<gene>
    <name evidence="7" type="ORF">Q9312_08050</name>
</gene>
<dbReference type="PROSITE" id="PS50883">
    <property type="entry name" value="EAL"/>
    <property type="match status" value="1"/>
</dbReference>
<accession>A0AA51RWQ1</accession>
<evidence type="ECO:0000259" key="6">
    <source>
        <dbReference type="PROSITE" id="PS50887"/>
    </source>
</evidence>
<dbReference type="InterPro" id="IPR000160">
    <property type="entry name" value="GGDEF_dom"/>
</dbReference>
<dbReference type="CDD" id="cd01948">
    <property type="entry name" value="EAL"/>
    <property type="match status" value="1"/>
</dbReference>
<evidence type="ECO:0000256" key="2">
    <source>
        <dbReference type="SAM" id="SignalP"/>
    </source>
</evidence>
<feature type="domain" description="EAL" evidence="5">
    <location>
        <begin position="1242"/>
        <end position="1495"/>
    </location>
</feature>
<dbReference type="Proteomes" id="UP001239782">
    <property type="component" value="Chromosome"/>
</dbReference>
<dbReference type="CDD" id="cd01949">
    <property type="entry name" value="GGDEF"/>
    <property type="match status" value="1"/>
</dbReference>
<comment type="cofactor">
    <cofactor evidence="1">
        <name>Mg(2+)</name>
        <dbReference type="ChEBI" id="CHEBI:18420"/>
    </cofactor>
</comment>
<name>A0AA51RWQ1_9GAMM</name>
<dbReference type="InterPro" id="IPR043128">
    <property type="entry name" value="Rev_trsase/Diguanyl_cyclase"/>
</dbReference>
<feature type="domain" description="PAC" evidence="4">
    <location>
        <begin position="1017"/>
        <end position="1068"/>
    </location>
</feature>
<evidence type="ECO:0000259" key="5">
    <source>
        <dbReference type="PROSITE" id="PS50883"/>
    </source>
</evidence>